<gene>
    <name evidence="1" type="ORF">CEE36_06675</name>
</gene>
<reference evidence="1 2" key="1">
    <citation type="submission" date="2017-06" db="EMBL/GenBank/DDBJ databases">
        <title>Novel microbial phyla capable of carbon fixation and sulfur reduction in deep-sea sediments.</title>
        <authorList>
            <person name="Huang J."/>
            <person name="Baker B."/>
            <person name="Wang Y."/>
        </authorList>
    </citation>
    <scope>NUCLEOTIDE SEQUENCE [LARGE SCALE GENOMIC DNA]</scope>
    <source>
        <strain evidence="1">B3_TA06</strain>
    </source>
</reference>
<dbReference type="Proteomes" id="UP000317778">
    <property type="component" value="Unassembled WGS sequence"/>
</dbReference>
<dbReference type="EMBL" id="NJBO01000009">
    <property type="protein sequence ID" value="TKJ42762.1"/>
    <property type="molecule type" value="Genomic_DNA"/>
</dbReference>
<comment type="caution">
    <text evidence="1">The sequence shown here is derived from an EMBL/GenBank/DDBJ whole genome shotgun (WGS) entry which is preliminary data.</text>
</comment>
<protein>
    <submittedName>
        <fullName evidence="1">Uncharacterized protein</fullName>
    </submittedName>
</protein>
<sequence>MESLSQKALAVVDKRQNVEDTLEFARRTAEKPGMYRIAAALTDDRKQVFFPRLGEKETRG</sequence>
<accession>A0A532V6J2</accession>
<evidence type="ECO:0000313" key="1">
    <source>
        <dbReference type="EMBL" id="TKJ42762.1"/>
    </source>
</evidence>
<dbReference type="AlphaFoldDB" id="A0A532V6J2"/>
<proteinExistence type="predicted"/>
<evidence type="ECO:0000313" key="2">
    <source>
        <dbReference type="Proteomes" id="UP000317778"/>
    </source>
</evidence>
<organism evidence="1 2">
    <name type="scientific">candidate division TA06 bacterium B3_TA06</name>
    <dbReference type="NCBI Taxonomy" id="2012487"/>
    <lineage>
        <taxon>Bacteria</taxon>
        <taxon>Bacteria division TA06</taxon>
    </lineage>
</organism>
<name>A0A532V6J2_UNCT6</name>